<protein>
    <recommendedName>
        <fullName evidence="10">tRNA dimethylallyltransferase</fullName>
        <ecNumber evidence="10">2.5.1.75</ecNumber>
    </recommendedName>
    <alternativeName>
        <fullName evidence="10">Dimethylallyl diphosphate:tRNA dimethylallyltransferase</fullName>
        <shortName evidence="10">DMAPP:tRNA dimethylallyltransferase</shortName>
        <shortName evidence="10">DMATase</shortName>
    </alternativeName>
    <alternativeName>
        <fullName evidence="10">Isopentenyl-diphosphate:tRNA isopentenyltransferase</fullName>
        <shortName evidence="10">IPP transferase</shortName>
        <shortName evidence="10">IPPT</shortName>
        <shortName evidence="10">IPTase</shortName>
    </alternativeName>
</protein>
<evidence type="ECO:0000256" key="10">
    <source>
        <dbReference type="HAMAP-Rule" id="MF_00185"/>
    </source>
</evidence>
<keyword evidence="5 10" id="KW-0819">tRNA processing</keyword>
<organism evidence="14 15">
    <name type="scientific">Candidatus Roizmanbacteria bacterium RIFCSPLOWO2_01_FULL_38_12</name>
    <dbReference type="NCBI Taxonomy" id="1802061"/>
    <lineage>
        <taxon>Bacteria</taxon>
        <taxon>Candidatus Roizmaniibacteriota</taxon>
    </lineage>
</organism>
<evidence type="ECO:0000256" key="8">
    <source>
        <dbReference type="ARBA" id="ARBA00022842"/>
    </source>
</evidence>
<evidence type="ECO:0000256" key="12">
    <source>
        <dbReference type="RuleBase" id="RU003784"/>
    </source>
</evidence>
<dbReference type="InterPro" id="IPR018022">
    <property type="entry name" value="IPT"/>
</dbReference>
<dbReference type="PANTHER" id="PTHR11088:SF60">
    <property type="entry name" value="TRNA DIMETHYLALLYLTRANSFERASE"/>
    <property type="match status" value="1"/>
</dbReference>
<keyword evidence="4 10" id="KW-0808">Transferase</keyword>
<evidence type="ECO:0000256" key="6">
    <source>
        <dbReference type="ARBA" id="ARBA00022741"/>
    </source>
</evidence>
<dbReference type="Pfam" id="PF01715">
    <property type="entry name" value="IPPT"/>
    <property type="match status" value="1"/>
</dbReference>
<dbReference type="EC" id="2.5.1.75" evidence="10"/>
<feature type="binding site" evidence="10">
    <location>
        <begin position="9"/>
        <end position="16"/>
    </location>
    <ligand>
        <name>ATP</name>
        <dbReference type="ChEBI" id="CHEBI:30616"/>
    </ligand>
</feature>
<comment type="function">
    <text evidence="2 10 12">Catalyzes the transfer of a dimethylallyl group onto the adenine at position 37 in tRNAs that read codons beginning with uridine, leading to the formation of N6-(dimethylallyl)adenosine (i(6)A).</text>
</comment>
<comment type="cofactor">
    <cofactor evidence="1 10">
        <name>Mg(2+)</name>
        <dbReference type="ChEBI" id="CHEBI:18420"/>
    </cofactor>
</comment>
<evidence type="ECO:0000256" key="3">
    <source>
        <dbReference type="ARBA" id="ARBA00005842"/>
    </source>
</evidence>
<comment type="subunit">
    <text evidence="10">Monomer.</text>
</comment>
<reference evidence="14 15" key="1">
    <citation type="journal article" date="2016" name="Nat. Commun.">
        <title>Thousands of microbial genomes shed light on interconnected biogeochemical processes in an aquifer system.</title>
        <authorList>
            <person name="Anantharaman K."/>
            <person name="Brown C.T."/>
            <person name="Hug L.A."/>
            <person name="Sharon I."/>
            <person name="Castelle C.J."/>
            <person name="Probst A.J."/>
            <person name="Thomas B.C."/>
            <person name="Singh A."/>
            <person name="Wilkins M.J."/>
            <person name="Karaoz U."/>
            <person name="Brodie E.L."/>
            <person name="Williams K.H."/>
            <person name="Hubbard S.S."/>
            <person name="Banfield J.F."/>
        </authorList>
    </citation>
    <scope>NUCLEOTIDE SEQUENCE [LARGE SCALE GENOMIC DNA]</scope>
</reference>
<dbReference type="NCBIfam" id="TIGR00174">
    <property type="entry name" value="miaA"/>
    <property type="match status" value="1"/>
</dbReference>
<accession>A0A1F7IU31</accession>
<name>A0A1F7IU31_9BACT</name>
<gene>
    <name evidence="10" type="primary">miaA</name>
    <name evidence="14" type="ORF">A3A93_06305</name>
</gene>
<keyword evidence="7 10" id="KW-0067">ATP-binding</keyword>
<keyword evidence="8 10" id="KW-0460">Magnesium</keyword>
<dbReference type="GO" id="GO:0005524">
    <property type="term" value="F:ATP binding"/>
    <property type="evidence" value="ECO:0007669"/>
    <property type="project" value="UniProtKB-UniRule"/>
</dbReference>
<evidence type="ECO:0000256" key="2">
    <source>
        <dbReference type="ARBA" id="ARBA00003213"/>
    </source>
</evidence>
<dbReference type="EMBL" id="MGAL01000039">
    <property type="protein sequence ID" value="OGK46841.1"/>
    <property type="molecule type" value="Genomic_DNA"/>
</dbReference>
<dbReference type="PANTHER" id="PTHR11088">
    <property type="entry name" value="TRNA DIMETHYLALLYLTRANSFERASE"/>
    <property type="match status" value="1"/>
</dbReference>
<feature type="region of interest" description="Interaction with substrate tRNA" evidence="10">
    <location>
        <begin position="34"/>
        <end position="37"/>
    </location>
</feature>
<evidence type="ECO:0000256" key="4">
    <source>
        <dbReference type="ARBA" id="ARBA00022679"/>
    </source>
</evidence>
<feature type="region of interest" description="Interaction with substrate tRNA" evidence="10">
    <location>
        <begin position="195"/>
        <end position="199"/>
    </location>
</feature>
<comment type="caution">
    <text evidence="10">Lacks conserved residue(s) required for the propagation of feature annotation.</text>
</comment>
<evidence type="ECO:0000256" key="7">
    <source>
        <dbReference type="ARBA" id="ARBA00022840"/>
    </source>
</evidence>
<evidence type="ECO:0000256" key="11">
    <source>
        <dbReference type="RuleBase" id="RU003783"/>
    </source>
</evidence>
<keyword evidence="6 10" id="KW-0547">Nucleotide-binding</keyword>
<proteinExistence type="inferred from homology"/>
<comment type="catalytic activity">
    <reaction evidence="9 10 11">
        <text>adenosine(37) in tRNA + dimethylallyl diphosphate = N(6)-dimethylallyladenosine(37) in tRNA + diphosphate</text>
        <dbReference type="Rhea" id="RHEA:26482"/>
        <dbReference type="Rhea" id="RHEA-COMP:10162"/>
        <dbReference type="Rhea" id="RHEA-COMP:10375"/>
        <dbReference type="ChEBI" id="CHEBI:33019"/>
        <dbReference type="ChEBI" id="CHEBI:57623"/>
        <dbReference type="ChEBI" id="CHEBI:74411"/>
        <dbReference type="ChEBI" id="CHEBI:74415"/>
        <dbReference type="EC" id="2.5.1.75"/>
    </reaction>
</comment>
<comment type="caution">
    <text evidence="14">The sequence shown here is derived from an EMBL/GenBank/DDBJ whole genome shotgun (WGS) entry which is preliminary data.</text>
</comment>
<dbReference type="Gene3D" id="3.40.50.300">
    <property type="entry name" value="P-loop containing nucleotide triphosphate hydrolases"/>
    <property type="match status" value="1"/>
</dbReference>
<dbReference type="STRING" id="1802061.A3A93_06305"/>
<evidence type="ECO:0000256" key="5">
    <source>
        <dbReference type="ARBA" id="ARBA00022694"/>
    </source>
</evidence>
<evidence type="ECO:0000313" key="14">
    <source>
        <dbReference type="EMBL" id="OGK46841.1"/>
    </source>
</evidence>
<dbReference type="InterPro" id="IPR039657">
    <property type="entry name" value="Dimethylallyltransferase"/>
</dbReference>
<evidence type="ECO:0000256" key="1">
    <source>
        <dbReference type="ARBA" id="ARBA00001946"/>
    </source>
</evidence>
<feature type="site" description="Interaction with substrate tRNA" evidence="10">
    <location>
        <position position="160"/>
    </location>
</feature>
<feature type="site" description="Interaction with substrate tRNA" evidence="10">
    <location>
        <position position="137"/>
    </location>
</feature>
<dbReference type="GO" id="GO:0006400">
    <property type="term" value="P:tRNA modification"/>
    <property type="evidence" value="ECO:0007669"/>
    <property type="project" value="TreeGrafter"/>
</dbReference>
<dbReference type="Gene3D" id="1.10.287.890">
    <property type="entry name" value="Crystal structure of tRNA isopentenylpyrophosphate transferase (bh2366) domain"/>
    <property type="match status" value="1"/>
</dbReference>
<dbReference type="Proteomes" id="UP000177141">
    <property type="component" value="Unassembled WGS sequence"/>
</dbReference>
<comment type="similarity">
    <text evidence="3 10 13">Belongs to the IPP transferase family.</text>
</comment>
<evidence type="ECO:0000256" key="13">
    <source>
        <dbReference type="RuleBase" id="RU003785"/>
    </source>
</evidence>
<evidence type="ECO:0000256" key="9">
    <source>
        <dbReference type="ARBA" id="ARBA00049563"/>
    </source>
</evidence>
<dbReference type="HAMAP" id="MF_00185">
    <property type="entry name" value="IPP_trans"/>
    <property type="match status" value="1"/>
</dbReference>
<evidence type="ECO:0000313" key="15">
    <source>
        <dbReference type="Proteomes" id="UP000177141"/>
    </source>
</evidence>
<dbReference type="AlphaFoldDB" id="A0A1F7IU31"/>
<dbReference type="GO" id="GO:0052381">
    <property type="term" value="F:tRNA dimethylallyltransferase activity"/>
    <property type="evidence" value="ECO:0007669"/>
    <property type="project" value="UniProtKB-UniRule"/>
</dbReference>
<dbReference type="InterPro" id="IPR027417">
    <property type="entry name" value="P-loop_NTPase"/>
</dbReference>
<sequence length="327" mass="38075">MNYLYVVTGQTATSKTRFALDLAKKYDGQLVNCDSRQIYKKLDIVTGKDLNFTDNKFHPNPMSNSTNIGYYIVTPPHNPLLDKEGKIGVVKNATRLWLYDIVDPRVAFSAHEFRVAAMKVITEILAQGKTPIVVGGTYFYLQELLYERSKERIPANWRLRKELSSNSVKELQDRLKKLSEPFFSSLNNSEKNNPQRLIRKIEILTKNPDYVENNVNYKFSPFFSKIRIMITGLRYKNKNDLHAAIKKRVEERLKNGAVDEVKKLIKQGYNEKNPGLKTIGYQQIFQYLNKSVAETAMIEDWITKEIQYAKRQYTFMKTDPNIHWITL</sequence>